<dbReference type="Pfam" id="PF08889">
    <property type="entry name" value="WbqC"/>
    <property type="match status" value="1"/>
</dbReference>
<dbReference type="KEGG" id="palw:PSAL_029340"/>
<sequence>MQPYLFPYLGYFQLLHCVDAFWLLDTVSFIKDGWMNRNDLLQDGRRMRFTLPVMAAPQGTPIHGRRYHPKAKQALQRLDRSLRYGYARAPFRARAQGLVAALARHIEQADDAPDFTETTAFALQRSCDALGVQTPIHRVSDLALSPDLRGQDRVIAICRAAGATDYVNMIGGRALYDAADFRAAGIGLRFLQAVCPPHDQGGQEFVPGLSILDLLARLPEDRIAGMLAQGALIPAAP</sequence>
<gene>
    <name evidence="1" type="ORF">PSAL_029340</name>
</gene>
<evidence type="ECO:0000313" key="1">
    <source>
        <dbReference type="EMBL" id="QPM91679.1"/>
    </source>
</evidence>
<reference evidence="1 2" key="1">
    <citation type="submission" date="2020-08" db="EMBL/GenBank/DDBJ databases">
        <title>Genome sequence of Rhodobacteraceae bacterium Lw-13e.</title>
        <authorList>
            <person name="Poehlein A."/>
            <person name="Wolter L."/>
            <person name="Daniel R."/>
            <person name="Brinkhoff T."/>
        </authorList>
    </citation>
    <scope>NUCLEOTIDE SEQUENCE [LARGE SCALE GENOMIC DNA]</scope>
    <source>
        <strain evidence="1 2">Lw-13e</strain>
    </source>
</reference>
<name>A0A418SGC4_9RHOB</name>
<dbReference type="InterPro" id="IPR014985">
    <property type="entry name" value="WbqC"/>
</dbReference>
<organism evidence="1 2">
    <name type="scientific">Pseudooceanicola algae</name>
    <dbReference type="NCBI Taxonomy" id="1537215"/>
    <lineage>
        <taxon>Bacteria</taxon>
        <taxon>Pseudomonadati</taxon>
        <taxon>Pseudomonadota</taxon>
        <taxon>Alphaproteobacteria</taxon>
        <taxon>Rhodobacterales</taxon>
        <taxon>Paracoccaceae</taxon>
        <taxon>Pseudooceanicola</taxon>
    </lineage>
</organism>
<evidence type="ECO:0000313" key="2">
    <source>
        <dbReference type="Proteomes" id="UP000283786"/>
    </source>
</evidence>
<dbReference type="EMBL" id="CP060436">
    <property type="protein sequence ID" value="QPM91679.1"/>
    <property type="molecule type" value="Genomic_DNA"/>
</dbReference>
<dbReference type="AlphaFoldDB" id="A0A418SGC4"/>
<protein>
    <submittedName>
        <fullName evidence="1">Uncharacterized protein</fullName>
    </submittedName>
</protein>
<keyword evidence="2" id="KW-1185">Reference proteome</keyword>
<dbReference type="Proteomes" id="UP000283786">
    <property type="component" value="Chromosome"/>
</dbReference>
<proteinExistence type="predicted"/>
<accession>A0A418SGC4</accession>